<evidence type="ECO:0000313" key="2">
    <source>
        <dbReference type="EMBL" id="PSN58971.1"/>
    </source>
</evidence>
<dbReference type="EMBL" id="KZ678174">
    <property type="protein sequence ID" value="PSN58971.1"/>
    <property type="molecule type" value="Genomic_DNA"/>
</dbReference>
<feature type="region of interest" description="Disordered" evidence="1">
    <location>
        <begin position="189"/>
        <end position="219"/>
    </location>
</feature>
<dbReference type="OrthoDB" id="3798910at2759"/>
<gene>
    <name evidence="2" type="ORF">BS50DRAFT_595016</name>
</gene>
<evidence type="ECO:0000313" key="3">
    <source>
        <dbReference type="Proteomes" id="UP000240883"/>
    </source>
</evidence>
<sequence length="891" mass="99614">MDRENSFRVIQRQGLEPVYLDNSCSDEELNQLFDALKQLLEEVDAEIKSRKSSYHLRRRPFELGTNSHLSKRRKASHHSDTDSIINCLSGVASSPRSVQLTNEETESMPGIEHGITPPASQGEIAPTTPFLQSKSPSQPEVSLESPSVTGVSMDGDSSDSLFVSEAGSVAEQPELMIDDVQASVASVLGTKDPNDTPNLLELDGTSTPQSDPVVDSPRLPTLSQTADDDLSFLFHENEKDHDSIQQRDEDSAYENLHFEEAFDSILDYEHNMFQRVDELEDEFLDETACGDHDEGLSNFHDQENTNIAAGQPSDETPVDNSYQGNHHEMLTDQARYEEMVQLISLAKNPGFCLPHECTHPAPLDVEYQKVLDPLLKGETLSMRLIHGVLFALLPREILIIERPDSSDRWDLERELSIVLEATSSESTEGSSSPGTSKVSRYVTIMDIAGAPLLVLADGFLSKFVVIGSQRQYEETDLDPFLARHPFWEKNHIDSANMSPGVDATLISVHLTESYFNNQSISETPDQLALQLRFLSALLTPLQTDIVLEQLGIPSQNFPSRRFEIRESVSRPEFLEDGIETLDLHDQATELARSQRLDNEGKYKKRLRIFQCIIETGHPDILDSLKVGLAPAPEAVQGLDQSVIKLLRIHSYLANHSNDSQLAIARSRYVKFCYFQTFRLAVNDLTKRKKKSRSELHRIREHKKTMSYSQGLTKPPPTSVTDSIERDYSILTEEERELQADRVIKKAISKGIRASFGGGDLAKIENCVTLYIREGKIMNLILEGAQYLNPGLFLLFPGEGSGSPSLQFDSIELQEKTRRSLSNPIKSADIDKLTEDEAKYFGSYLRILRPELLKPFPEGALALLSGSASHTYGAKKSLDSQDPFQFLYTLGA</sequence>
<name>A0A2T2N0L6_CORCC</name>
<reference evidence="2 3" key="1">
    <citation type="journal article" date="2018" name="Front. Microbiol.">
        <title>Genome-Wide Analysis of Corynespora cassiicola Leaf Fall Disease Putative Effectors.</title>
        <authorList>
            <person name="Lopez D."/>
            <person name="Ribeiro S."/>
            <person name="Label P."/>
            <person name="Fumanal B."/>
            <person name="Venisse J.S."/>
            <person name="Kohler A."/>
            <person name="de Oliveira R.R."/>
            <person name="Labutti K."/>
            <person name="Lipzen A."/>
            <person name="Lail K."/>
            <person name="Bauer D."/>
            <person name="Ohm R.A."/>
            <person name="Barry K.W."/>
            <person name="Spatafora J."/>
            <person name="Grigoriev I.V."/>
            <person name="Martin F.M."/>
            <person name="Pujade-Renaud V."/>
        </authorList>
    </citation>
    <scope>NUCLEOTIDE SEQUENCE [LARGE SCALE GENOMIC DNA]</scope>
    <source>
        <strain evidence="2 3">Philippines</strain>
    </source>
</reference>
<dbReference type="Proteomes" id="UP000240883">
    <property type="component" value="Unassembled WGS sequence"/>
</dbReference>
<feature type="region of interest" description="Disordered" evidence="1">
    <location>
        <begin position="95"/>
        <end position="155"/>
    </location>
</feature>
<evidence type="ECO:0000256" key="1">
    <source>
        <dbReference type="SAM" id="MobiDB-lite"/>
    </source>
</evidence>
<accession>A0A2T2N0L6</accession>
<protein>
    <submittedName>
        <fullName evidence="2">Uncharacterized protein</fullName>
    </submittedName>
</protein>
<feature type="compositionally biased region" description="Polar residues" evidence="1">
    <location>
        <begin position="129"/>
        <end position="150"/>
    </location>
</feature>
<organism evidence="2 3">
    <name type="scientific">Corynespora cassiicola Philippines</name>
    <dbReference type="NCBI Taxonomy" id="1448308"/>
    <lineage>
        <taxon>Eukaryota</taxon>
        <taxon>Fungi</taxon>
        <taxon>Dikarya</taxon>
        <taxon>Ascomycota</taxon>
        <taxon>Pezizomycotina</taxon>
        <taxon>Dothideomycetes</taxon>
        <taxon>Pleosporomycetidae</taxon>
        <taxon>Pleosporales</taxon>
        <taxon>Corynesporascaceae</taxon>
        <taxon>Corynespora</taxon>
    </lineage>
</organism>
<keyword evidence="3" id="KW-1185">Reference proteome</keyword>
<dbReference type="AlphaFoldDB" id="A0A2T2N0L6"/>
<proteinExistence type="predicted"/>